<dbReference type="GO" id="GO:0003724">
    <property type="term" value="F:RNA helicase activity"/>
    <property type="evidence" value="ECO:0007669"/>
    <property type="project" value="TreeGrafter"/>
</dbReference>
<evidence type="ECO:0000256" key="3">
    <source>
        <dbReference type="ARBA" id="ARBA00022801"/>
    </source>
</evidence>
<dbReference type="Pfam" id="PF00271">
    <property type="entry name" value="Helicase_C"/>
    <property type="match status" value="1"/>
</dbReference>
<keyword evidence="5" id="KW-0067">ATP-binding</keyword>
<dbReference type="InterPro" id="IPR059027">
    <property type="entry name" value="DD_DDX21-DDX50"/>
</dbReference>
<keyword evidence="3" id="KW-0378">Hydrolase</keyword>
<feature type="domain" description="Helicase ATP-binding" evidence="7">
    <location>
        <begin position="126"/>
        <end position="301"/>
    </location>
</feature>
<evidence type="ECO:0000259" key="7">
    <source>
        <dbReference type="PROSITE" id="PS51192"/>
    </source>
</evidence>
<dbReference type="InterPro" id="IPR027417">
    <property type="entry name" value="P-loop_NTPase"/>
</dbReference>
<dbReference type="Gene3D" id="3.40.50.300">
    <property type="entry name" value="P-loop containing nucleotide triphosphate hydrolases"/>
    <property type="match status" value="2"/>
</dbReference>
<reference evidence="9" key="1">
    <citation type="submission" date="2021-01" db="EMBL/GenBank/DDBJ databases">
        <authorList>
            <person name="Eckstrom K.M.E."/>
        </authorList>
    </citation>
    <scope>NUCLEOTIDE SEQUENCE</scope>
    <source>
        <strain evidence="9">UVCC 0001</strain>
    </source>
</reference>
<keyword evidence="10" id="KW-1185">Reference proteome</keyword>
<dbReference type="PROSITE" id="PS51194">
    <property type="entry name" value="HELICASE_CTER"/>
    <property type="match status" value="1"/>
</dbReference>
<evidence type="ECO:0000256" key="1">
    <source>
        <dbReference type="ARBA" id="ARBA00006517"/>
    </source>
</evidence>
<dbReference type="CDD" id="cd00268">
    <property type="entry name" value="DEADc"/>
    <property type="match status" value="1"/>
</dbReference>
<name>A0AAD9IMH7_PROWI</name>
<dbReference type="EMBL" id="JASFZW010000002">
    <property type="protein sequence ID" value="KAK2079944.1"/>
    <property type="molecule type" value="Genomic_DNA"/>
</dbReference>
<keyword evidence="4" id="KW-0347">Helicase</keyword>
<dbReference type="Pfam" id="PF00270">
    <property type="entry name" value="DEAD"/>
    <property type="match status" value="1"/>
</dbReference>
<dbReference type="PANTHER" id="PTHR47959">
    <property type="entry name" value="ATP-DEPENDENT RNA HELICASE RHLE-RELATED"/>
    <property type="match status" value="1"/>
</dbReference>
<evidence type="ECO:0000313" key="10">
    <source>
        <dbReference type="Proteomes" id="UP001255856"/>
    </source>
</evidence>
<evidence type="ECO:0000256" key="6">
    <source>
        <dbReference type="SAM" id="MobiDB-lite"/>
    </source>
</evidence>
<comment type="similarity">
    <text evidence="1">Belongs to the DEAD box helicase family. DDX21/DDX50 subfamily.</text>
</comment>
<comment type="caution">
    <text evidence="9">The sequence shown here is derived from an EMBL/GenBank/DDBJ whole genome shotgun (WGS) entry which is preliminary data.</text>
</comment>
<dbReference type="PROSITE" id="PS51192">
    <property type="entry name" value="HELICASE_ATP_BIND_1"/>
    <property type="match status" value="1"/>
</dbReference>
<evidence type="ECO:0000256" key="2">
    <source>
        <dbReference type="ARBA" id="ARBA00022741"/>
    </source>
</evidence>
<gene>
    <name evidence="9" type="ORF">QBZ16_002339</name>
</gene>
<evidence type="ECO:0008006" key="11">
    <source>
        <dbReference type="Google" id="ProtNLM"/>
    </source>
</evidence>
<evidence type="ECO:0000313" key="9">
    <source>
        <dbReference type="EMBL" id="KAK2079944.1"/>
    </source>
</evidence>
<dbReference type="GO" id="GO:0005524">
    <property type="term" value="F:ATP binding"/>
    <property type="evidence" value="ECO:0007669"/>
    <property type="project" value="UniProtKB-KW"/>
</dbReference>
<dbReference type="SMART" id="SM00490">
    <property type="entry name" value="HELICc"/>
    <property type="match status" value="1"/>
</dbReference>
<feature type="domain" description="Helicase C-terminal" evidence="8">
    <location>
        <begin position="294"/>
        <end position="440"/>
    </location>
</feature>
<proteinExistence type="inferred from homology"/>
<dbReference type="GO" id="GO:0003676">
    <property type="term" value="F:nucleic acid binding"/>
    <property type="evidence" value="ECO:0007669"/>
    <property type="project" value="InterPro"/>
</dbReference>
<dbReference type="SMART" id="SM00487">
    <property type="entry name" value="DEXDc"/>
    <property type="match status" value="1"/>
</dbReference>
<evidence type="ECO:0000256" key="4">
    <source>
        <dbReference type="ARBA" id="ARBA00022806"/>
    </source>
</evidence>
<dbReference type="InterPro" id="IPR050079">
    <property type="entry name" value="DEAD_box_RNA_helicase"/>
</dbReference>
<feature type="compositionally biased region" description="Basic and acidic residues" evidence="6">
    <location>
        <begin position="627"/>
        <end position="665"/>
    </location>
</feature>
<keyword evidence="2" id="KW-0547">Nucleotide-binding</keyword>
<protein>
    <recommendedName>
        <fullName evidence="11">RNA helicase</fullName>
    </recommendedName>
</protein>
<dbReference type="CDD" id="cd18787">
    <property type="entry name" value="SF2_C_DEAD"/>
    <property type="match status" value="1"/>
</dbReference>
<feature type="region of interest" description="Disordered" evidence="6">
    <location>
        <begin position="588"/>
        <end position="672"/>
    </location>
</feature>
<dbReference type="InterPro" id="IPR001650">
    <property type="entry name" value="Helicase_C-like"/>
</dbReference>
<dbReference type="Proteomes" id="UP001255856">
    <property type="component" value="Unassembled WGS sequence"/>
</dbReference>
<dbReference type="AlphaFoldDB" id="A0AAD9IMH7"/>
<dbReference type="SUPFAM" id="SSF52540">
    <property type="entry name" value="P-loop containing nucleoside triphosphate hydrolases"/>
    <property type="match status" value="1"/>
</dbReference>
<evidence type="ECO:0000259" key="8">
    <source>
        <dbReference type="PROSITE" id="PS51194"/>
    </source>
</evidence>
<dbReference type="Pfam" id="PF26142">
    <property type="entry name" value="DD_DDX21-DDX50"/>
    <property type="match status" value="1"/>
</dbReference>
<organism evidence="9 10">
    <name type="scientific">Prototheca wickerhamii</name>
    <dbReference type="NCBI Taxonomy" id="3111"/>
    <lineage>
        <taxon>Eukaryota</taxon>
        <taxon>Viridiplantae</taxon>
        <taxon>Chlorophyta</taxon>
        <taxon>core chlorophytes</taxon>
        <taxon>Trebouxiophyceae</taxon>
        <taxon>Chlorellales</taxon>
        <taxon>Chlorellaceae</taxon>
        <taxon>Prototheca</taxon>
    </lineage>
</organism>
<dbReference type="GO" id="GO:0005829">
    <property type="term" value="C:cytosol"/>
    <property type="evidence" value="ECO:0007669"/>
    <property type="project" value="TreeGrafter"/>
</dbReference>
<accession>A0AAD9IMH7</accession>
<evidence type="ECO:0000256" key="5">
    <source>
        <dbReference type="ARBA" id="ARBA00022840"/>
    </source>
</evidence>
<dbReference type="InterPro" id="IPR044742">
    <property type="entry name" value="DEAD/DEAH_RhlB"/>
</dbReference>
<dbReference type="InterPro" id="IPR011545">
    <property type="entry name" value="DEAD/DEAH_box_helicase_dom"/>
</dbReference>
<dbReference type="PANTHER" id="PTHR47959:SF1">
    <property type="entry name" value="ATP-DEPENDENT RNA HELICASE DBPA"/>
    <property type="match status" value="1"/>
</dbReference>
<dbReference type="GO" id="GO:0016787">
    <property type="term" value="F:hydrolase activity"/>
    <property type="evidence" value="ECO:0007669"/>
    <property type="project" value="UniProtKB-KW"/>
</dbReference>
<dbReference type="InterPro" id="IPR014001">
    <property type="entry name" value="Helicase_ATP-bd"/>
</dbReference>
<sequence>MACYTALFSTCRVTPTQNARSAALRLAVPALAARPVPTRALYSARLSGPKASAALAEWSVEDDVRQEPVPEAQTFTSLFETEAVDQEVEEVDENLLIENCGLSEVTLEALRKRGIAQLFPVQKNVLEPAMEGRDLIARARTGSGKTLAFALPAVERVMASREGRYERGRAPRVLVLTPTRELACQVERELASVAPRLRTVCVYGGANVDAQRRALEQGCDAVVGTPGRVIDLHERGSLRLGEVEVAVLDEADQMLAVGFADETERILAATPAQRQTMLFSATTPAWITRLLRGAILRDVLTVQAGGRAIVFTQTKRDAGDVAGALAKNLACGALHGDMSQHERDNVLRSFRDGRISVLVATDVAARGLDIPDVDLVVHYTPPQEAEAFLHRSGRTGRAGKAGTAVVLFAAAEAGKLRRVLQETGTKGVRVVDPPTPEEIMRGAARRVMGRLDDIGEEVRAFFRPAAQRILESRAPQEALEATLAALSGLTQTPLPRSKLTLEQGMVSAIAGRLAEHAGADRDRLQLGRIRLLPAAPGSNDEEGAAFDVAPEDARVILAAAADQTFVDQGLTVQVAQDLPPEVDLYAPDRGGRAGYSHPSRDLAPRGAGSQYGGYGRRDGGRYGGGRDGGRDNGFFRRRAYDDGADGGRGRRFDDAPRKNDSWGKRGERKKRF</sequence>